<organism evidence="7 8">
    <name type="scientific">Chenopodium quinoa</name>
    <name type="common">Quinoa</name>
    <dbReference type="NCBI Taxonomy" id="63459"/>
    <lineage>
        <taxon>Eukaryota</taxon>
        <taxon>Viridiplantae</taxon>
        <taxon>Streptophyta</taxon>
        <taxon>Embryophyta</taxon>
        <taxon>Tracheophyta</taxon>
        <taxon>Spermatophyta</taxon>
        <taxon>Magnoliopsida</taxon>
        <taxon>eudicotyledons</taxon>
        <taxon>Gunneridae</taxon>
        <taxon>Pentapetalae</taxon>
        <taxon>Caryophyllales</taxon>
        <taxon>Chenopodiaceae</taxon>
        <taxon>Chenopodioideae</taxon>
        <taxon>Atripliceae</taxon>
        <taxon>Chenopodium</taxon>
    </lineage>
</organism>
<proteinExistence type="predicted"/>
<evidence type="ECO:0000256" key="2">
    <source>
        <dbReference type="ARBA" id="ARBA00022737"/>
    </source>
</evidence>
<dbReference type="InterPro" id="IPR036388">
    <property type="entry name" value="WH-like_DNA-bd_sf"/>
</dbReference>
<evidence type="ECO:0000256" key="3">
    <source>
        <dbReference type="ARBA" id="ARBA00023125"/>
    </source>
</evidence>
<dbReference type="AlphaFoldDB" id="A0A803L408"/>
<dbReference type="SMART" id="SM00384">
    <property type="entry name" value="AT_hook"/>
    <property type="match status" value="3"/>
</dbReference>
<dbReference type="SUPFAM" id="SSF46785">
    <property type="entry name" value="Winged helix' DNA-binding domain"/>
    <property type="match status" value="1"/>
</dbReference>
<dbReference type="GO" id="GO:0006334">
    <property type="term" value="P:nucleosome assembly"/>
    <property type="evidence" value="ECO:0007669"/>
    <property type="project" value="InterPro"/>
</dbReference>
<dbReference type="Gene3D" id="1.10.10.10">
    <property type="entry name" value="Winged helix-like DNA-binding domain superfamily/Winged helix DNA-binding domain"/>
    <property type="match status" value="1"/>
</dbReference>
<keyword evidence="8" id="KW-1185">Reference proteome</keyword>
<dbReference type="InterPro" id="IPR036390">
    <property type="entry name" value="WH_DNA-bd_sf"/>
</dbReference>
<evidence type="ECO:0000256" key="4">
    <source>
        <dbReference type="ARBA" id="ARBA00023242"/>
    </source>
</evidence>
<feature type="compositionally biased region" description="Acidic residues" evidence="5">
    <location>
        <begin position="65"/>
        <end position="77"/>
    </location>
</feature>
<reference evidence="7" key="1">
    <citation type="journal article" date="2017" name="Nature">
        <title>The genome of Chenopodium quinoa.</title>
        <authorList>
            <person name="Jarvis D.E."/>
            <person name="Ho Y.S."/>
            <person name="Lightfoot D.J."/>
            <person name="Schmoeckel S.M."/>
            <person name="Li B."/>
            <person name="Borm T.J.A."/>
            <person name="Ohyanagi H."/>
            <person name="Mineta K."/>
            <person name="Michell C.T."/>
            <person name="Saber N."/>
            <person name="Kharbatia N.M."/>
            <person name="Rupper R.R."/>
            <person name="Sharp A.R."/>
            <person name="Dally N."/>
            <person name="Boughton B.A."/>
            <person name="Woo Y.H."/>
            <person name="Gao G."/>
            <person name="Schijlen E.G.W.M."/>
            <person name="Guo X."/>
            <person name="Momin A.A."/>
            <person name="Negrao S."/>
            <person name="Al-Babili S."/>
            <person name="Gehring C."/>
            <person name="Roessner U."/>
            <person name="Jung C."/>
            <person name="Murphy K."/>
            <person name="Arold S.T."/>
            <person name="Gojobori T."/>
            <person name="van der Linden C.G."/>
            <person name="van Loo E.N."/>
            <person name="Jellen E.N."/>
            <person name="Maughan P.J."/>
            <person name="Tester M."/>
        </authorList>
    </citation>
    <scope>NUCLEOTIDE SEQUENCE [LARGE SCALE GENOMIC DNA]</scope>
    <source>
        <strain evidence="7">cv. PI 614886</strain>
    </source>
</reference>
<dbReference type="GO" id="GO:0031492">
    <property type="term" value="F:nucleosomal DNA binding"/>
    <property type="evidence" value="ECO:0007669"/>
    <property type="project" value="TreeGrafter"/>
</dbReference>
<dbReference type="GO" id="GO:0030261">
    <property type="term" value="P:chromosome condensation"/>
    <property type="evidence" value="ECO:0007669"/>
    <property type="project" value="TreeGrafter"/>
</dbReference>
<dbReference type="Gramene" id="AUR62006597-RA">
    <property type="protein sequence ID" value="AUR62006597-RA:cds"/>
    <property type="gene ID" value="AUR62006597"/>
</dbReference>
<evidence type="ECO:0000313" key="7">
    <source>
        <dbReference type="EnsemblPlants" id="AUR62006597-RA:cds"/>
    </source>
</evidence>
<dbReference type="PRINTS" id="PR00930">
    <property type="entry name" value="HIGHMOBLTYIY"/>
</dbReference>
<dbReference type="SMART" id="SM00526">
    <property type="entry name" value="H15"/>
    <property type="match status" value="1"/>
</dbReference>
<dbReference type="GO" id="GO:0005730">
    <property type="term" value="C:nucleolus"/>
    <property type="evidence" value="ECO:0007669"/>
    <property type="project" value="TreeGrafter"/>
</dbReference>
<evidence type="ECO:0000259" key="6">
    <source>
        <dbReference type="PROSITE" id="PS51504"/>
    </source>
</evidence>
<dbReference type="PRINTS" id="PR00929">
    <property type="entry name" value="ATHOOK"/>
</dbReference>
<feature type="compositionally biased region" description="Basic residues" evidence="5">
    <location>
        <begin position="162"/>
        <end position="171"/>
    </location>
</feature>
<evidence type="ECO:0000256" key="1">
    <source>
        <dbReference type="ARBA" id="ARBA00004123"/>
    </source>
</evidence>
<dbReference type="GO" id="GO:0045910">
    <property type="term" value="P:negative regulation of DNA recombination"/>
    <property type="evidence" value="ECO:0007669"/>
    <property type="project" value="TreeGrafter"/>
</dbReference>
<dbReference type="PANTHER" id="PTHR11467">
    <property type="entry name" value="HISTONE H1"/>
    <property type="match status" value="1"/>
</dbReference>
<dbReference type="InterPro" id="IPR005818">
    <property type="entry name" value="Histone_H1/H5_H15"/>
</dbReference>
<evidence type="ECO:0000313" key="8">
    <source>
        <dbReference type="Proteomes" id="UP000596660"/>
    </source>
</evidence>
<dbReference type="PROSITE" id="PS51504">
    <property type="entry name" value="H15"/>
    <property type="match status" value="1"/>
</dbReference>
<keyword evidence="4" id="KW-0539">Nucleus</keyword>
<dbReference type="EnsemblPlants" id="AUR62006597-RA">
    <property type="protein sequence ID" value="AUR62006597-RA:cds"/>
    <property type="gene ID" value="AUR62006597"/>
</dbReference>
<dbReference type="Pfam" id="PF02178">
    <property type="entry name" value="AT_hook"/>
    <property type="match status" value="4"/>
</dbReference>
<dbReference type="Pfam" id="PF00538">
    <property type="entry name" value="Linker_histone"/>
    <property type="match status" value="1"/>
</dbReference>
<protein>
    <recommendedName>
        <fullName evidence="6">H15 domain-containing protein</fullName>
    </recommendedName>
</protein>
<name>A0A803L408_CHEQI</name>
<sequence>MIMGAIERLNEKEGASKEAITNYIESNYADLPPIHATHVGHTLEKLRQTGQLMMLKDDTYILNDEQQEEEELADDEPTNGLSESIKRGRGRPPKPKGNTPTGPGPNQPVRPRGRPAKERDPLAPVTQPIKPPSSGRPRGRPRKNPSEVSVTSVGGAGIGGVKRGRGRPRKS</sequence>
<dbReference type="OMA" id="YYPVGAP"/>
<dbReference type="Proteomes" id="UP000596660">
    <property type="component" value="Unplaced"/>
</dbReference>
<accession>A0A803L408</accession>
<keyword evidence="3" id="KW-0238">DNA-binding</keyword>
<dbReference type="GO" id="GO:0003690">
    <property type="term" value="F:double-stranded DNA binding"/>
    <property type="evidence" value="ECO:0007669"/>
    <property type="project" value="TreeGrafter"/>
</dbReference>
<dbReference type="InterPro" id="IPR017956">
    <property type="entry name" value="AT_hook_DNA-bd_motif"/>
</dbReference>
<dbReference type="PANTHER" id="PTHR11467:SF103">
    <property type="entry name" value="HMG-Y-RELATED PROTEIN A"/>
    <property type="match status" value="1"/>
</dbReference>
<feature type="domain" description="H15" evidence="6">
    <location>
        <begin position="1"/>
        <end position="64"/>
    </location>
</feature>
<comment type="subcellular location">
    <subcellularLocation>
        <location evidence="1">Nucleus</location>
    </subcellularLocation>
</comment>
<dbReference type="GO" id="GO:0000786">
    <property type="term" value="C:nucleosome"/>
    <property type="evidence" value="ECO:0007669"/>
    <property type="project" value="InterPro"/>
</dbReference>
<reference evidence="7" key="2">
    <citation type="submission" date="2021-03" db="UniProtKB">
        <authorList>
            <consortium name="EnsemblPlants"/>
        </authorList>
    </citation>
    <scope>IDENTIFICATION</scope>
</reference>
<keyword evidence="2" id="KW-0677">Repeat</keyword>
<evidence type="ECO:0000256" key="5">
    <source>
        <dbReference type="SAM" id="MobiDB-lite"/>
    </source>
</evidence>
<dbReference type="InterPro" id="IPR000116">
    <property type="entry name" value="HMGA"/>
</dbReference>
<dbReference type="GO" id="GO:0006355">
    <property type="term" value="P:regulation of DNA-templated transcription"/>
    <property type="evidence" value="ECO:0007669"/>
    <property type="project" value="InterPro"/>
</dbReference>
<feature type="region of interest" description="Disordered" evidence="5">
    <location>
        <begin position="61"/>
        <end position="171"/>
    </location>
</feature>